<gene>
    <name evidence="2" type="ORF">FNV43_RR03223</name>
</gene>
<dbReference type="EMBL" id="VOIH02000002">
    <property type="protein sequence ID" value="KAF3452790.1"/>
    <property type="molecule type" value="Genomic_DNA"/>
</dbReference>
<dbReference type="Proteomes" id="UP000796880">
    <property type="component" value="Unassembled WGS sequence"/>
</dbReference>
<keyword evidence="3" id="KW-1185">Reference proteome</keyword>
<protein>
    <submittedName>
        <fullName evidence="2">Uncharacterized protein</fullName>
    </submittedName>
</protein>
<dbReference type="OrthoDB" id="752671at2759"/>
<dbReference type="PANTHER" id="PTHR34130:SF3">
    <property type="entry name" value="DUF1645 FAMILY PROTEIN"/>
    <property type="match status" value="1"/>
</dbReference>
<evidence type="ECO:0000313" key="3">
    <source>
        <dbReference type="Proteomes" id="UP000796880"/>
    </source>
</evidence>
<comment type="caution">
    <text evidence="2">The sequence shown here is derived from an EMBL/GenBank/DDBJ whole genome shotgun (WGS) entry which is preliminary data.</text>
</comment>
<sequence length="266" mass="29757">MMEYHCNVHFHDPEEADGTLSPSELPLLIKAEAQDKNLSRNQGQEICFNSNHAHPTRRSPITGHQASELFDFFISSSDSIMCSAEDVIILCGKQSALRQRSDSLPVPFKDKPIYPLSSDDHKREAAFQRRSGSAPQLQSRTKTKPTLRNSQSLDYRKHQRPEKDRNSSFKGVVKSDMPPKVAAAKPQPPWSSLIFRMPKVSREMKLSDIKSRQSQRIASNLEAGGKHSVSQSSGKGYWRFLKALSCNNLGSVAVTASFFDPQALTQ</sequence>
<accession>A0A8K0HJD0</accession>
<evidence type="ECO:0000256" key="1">
    <source>
        <dbReference type="SAM" id="MobiDB-lite"/>
    </source>
</evidence>
<feature type="compositionally biased region" description="Polar residues" evidence="1">
    <location>
        <begin position="130"/>
        <end position="153"/>
    </location>
</feature>
<feature type="region of interest" description="Disordered" evidence="1">
    <location>
        <begin position="108"/>
        <end position="187"/>
    </location>
</feature>
<feature type="compositionally biased region" description="Basic and acidic residues" evidence="1">
    <location>
        <begin position="108"/>
        <end position="127"/>
    </location>
</feature>
<dbReference type="PANTHER" id="PTHR34130">
    <property type="entry name" value="OS08G0243800 PROTEIN"/>
    <property type="match status" value="1"/>
</dbReference>
<evidence type="ECO:0000313" key="2">
    <source>
        <dbReference type="EMBL" id="KAF3452790.1"/>
    </source>
</evidence>
<name>A0A8K0HJD0_9ROSA</name>
<reference evidence="2" key="1">
    <citation type="submission" date="2020-03" db="EMBL/GenBank/DDBJ databases">
        <title>A high-quality chromosome-level genome assembly of a woody plant with both climbing and erect habits, Rhamnella rubrinervis.</title>
        <authorList>
            <person name="Lu Z."/>
            <person name="Yang Y."/>
            <person name="Zhu X."/>
            <person name="Sun Y."/>
        </authorList>
    </citation>
    <scope>NUCLEOTIDE SEQUENCE</scope>
    <source>
        <strain evidence="2">BYM</strain>
        <tissue evidence="2">Leaf</tissue>
    </source>
</reference>
<dbReference type="AlphaFoldDB" id="A0A8K0HJD0"/>
<proteinExistence type="predicted"/>
<organism evidence="2 3">
    <name type="scientific">Rhamnella rubrinervis</name>
    <dbReference type="NCBI Taxonomy" id="2594499"/>
    <lineage>
        <taxon>Eukaryota</taxon>
        <taxon>Viridiplantae</taxon>
        <taxon>Streptophyta</taxon>
        <taxon>Embryophyta</taxon>
        <taxon>Tracheophyta</taxon>
        <taxon>Spermatophyta</taxon>
        <taxon>Magnoliopsida</taxon>
        <taxon>eudicotyledons</taxon>
        <taxon>Gunneridae</taxon>
        <taxon>Pentapetalae</taxon>
        <taxon>rosids</taxon>
        <taxon>fabids</taxon>
        <taxon>Rosales</taxon>
        <taxon>Rhamnaceae</taxon>
        <taxon>rhamnoid group</taxon>
        <taxon>Rhamneae</taxon>
        <taxon>Rhamnella</taxon>
    </lineage>
</organism>